<comment type="caution">
    <text evidence="2">The sequence shown here is derived from an EMBL/GenBank/DDBJ whole genome shotgun (WGS) entry which is preliminary data.</text>
</comment>
<dbReference type="InterPro" id="IPR027417">
    <property type="entry name" value="P-loop_NTPase"/>
</dbReference>
<accession>A0A2V1K0E3</accession>
<dbReference type="SUPFAM" id="SSF52540">
    <property type="entry name" value="P-loop containing nucleoside triphosphate hydrolases"/>
    <property type="match status" value="1"/>
</dbReference>
<name>A0A2V1K0E3_9BURK</name>
<evidence type="ECO:0000313" key="2">
    <source>
        <dbReference type="EMBL" id="PWF22508.1"/>
    </source>
</evidence>
<dbReference type="PANTHER" id="PTHR41259:SF1">
    <property type="entry name" value="DOUBLE-STRAND BREAK REPAIR RAD50 ATPASE, PUTATIVE-RELATED"/>
    <property type="match status" value="1"/>
</dbReference>
<gene>
    <name evidence="2" type="ORF">DD235_10445</name>
</gene>
<dbReference type="Proteomes" id="UP000245212">
    <property type="component" value="Unassembled WGS sequence"/>
</dbReference>
<dbReference type="EMBL" id="QETA01000004">
    <property type="protein sequence ID" value="PWF22508.1"/>
    <property type="molecule type" value="Genomic_DNA"/>
</dbReference>
<feature type="coiled-coil region" evidence="1">
    <location>
        <begin position="712"/>
        <end position="753"/>
    </location>
</feature>
<dbReference type="RefSeq" id="WP_109062032.1">
    <property type="nucleotide sequence ID" value="NZ_QETA01000004.1"/>
</dbReference>
<dbReference type="PANTHER" id="PTHR41259">
    <property type="entry name" value="DOUBLE-STRAND BREAK REPAIR RAD50 ATPASE, PUTATIVE-RELATED"/>
    <property type="match status" value="1"/>
</dbReference>
<evidence type="ECO:0000313" key="3">
    <source>
        <dbReference type="Proteomes" id="UP000245212"/>
    </source>
</evidence>
<keyword evidence="3" id="KW-1185">Reference proteome</keyword>
<feature type="coiled-coil region" evidence="1">
    <location>
        <begin position="595"/>
        <end position="666"/>
    </location>
</feature>
<evidence type="ECO:0000256" key="1">
    <source>
        <dbReference type="SAM" id="Coils"/>
    </source>
</evidence>
<dbReference type="Gene3D" id="3.40.50.300">
    <property type="entry name" value="P-loop containing nucleotide triphosphate hydrolases"/>
    <property type="match status" value="2"/>
</dbReference>
<dbReference type="AlphaFoldDB" id="A0A2V1K0E3"/>
<proteinExistence type="predicted"/>
<reference evidence="3" key="1">
    <citation type="submission" date="2018-05" db="EMBL/GenBank/DDBJ databases">
        <authorList>
            <person name="Li Y."/>
        </authorList>
    </citation>
    <scope>NUCLEOTIDE SEQUENCE [LARGE SCALE GENOMIC DNA]</scope>
    <source>
        <strain evidence="3">3d-2-2</strain>
    </source>
</reference>
<feature type="coiled-coil region" evidence="1">
    <location>
        <begin position="203"/>
        <end position="273"/>
    </location>
</feature>
<sequence length="894" mass="100903">MMQLQQIRVEQFQCYRAPFVVDGLTPGLNILSGPNEAGKSTLARAIRTIFLERYSAGTLLHLQPQDDSAASPSVELEFLWQGRPWRLSKQFLKKKRCLLSDGHQQWDGEEAEQRLAEMMGFGYSKKGLSKPEHWGVPGLLWVEQGSGQEWREPVAHAADYLQQALGDMVGASDQREGDGLLRRAETELAQYLTARTAKPTGAYLQAIQQAEEARQESEALQVRLQAYRQQVDELATLQQRHRQDSAQRPWESLRHQQAEAEQKLVAIRQLQARQEQDRQAADQTTLNLQLQRETLLAQQQDEQQAQARAQACQQADAQAESTAQALALLRTQTTRAQAAWQQAQEALARSQSALRGLQLRQQGEILAQRQQEFQDRLAQAQRWQQAWRDAQQAEAALAVDEAVWKQWRQDAQQLRELDIQRQGLATRIRYRLVPGQTLQLGAAMLQGEGEQPLLEAATLSLPGVGELELIPGVRDLAELGRRHSELEARCRQHAQALGLETLAAVEARHAQAQRHQADGKHAQTMLQSLAAKGVAALEAEHGALQLQVQRQTQDWTAWLAHWQQLHPGQDWREAAATEADEHGARRQADLCREHLQQAERQQHDAVLAHQQAQQQARHAHQEHEALQARLADPARLQQLRAGRERLLTLQAEAQAQQARIEARQRDIDAARPDLLEQDIQRLTQSARHQETAFLELGHRLDVLRAQLESLGAQGLDTQYAEADATFEQAERRRQQLAQRAQALQLLVQLLSDKRQILIGRLQAPLQQHLQRYLPLLYPQAGIALDETLQPASLTRDGRLGTPLEALSFGSREQIGLACRLAYADLLQQAGRPTLLILDDALVHTDEARLAQMKRMLFDAAQRHQILLLTCHPDKWRDMGVPVRTPFTAQSGVTT</sequence>
<protein>
    <submittedName>
        <fullName evidence="2">GTP-binding protein</fullName>
    </submittedName>
</protein>
<keyword evidence="1" id="KW-0175">Coiled coil</keyword>
<organism evidence="2 3">
    <name type="scientific">Corticimicrobacter populi</name>
    <dbReference type="NCBI Taxonomy" id="2175229"/>
    <lineage>
        <taxon>Bacteria</taxon>
        <taxon>Pseudomonadati</taxon>
        <taxon>Pseudomonadota</taxon>
        <taxon>Betaproteobacteria</taxon>
        <taxon>Burkholderiales</taxon>
        <taxon>Alcaligenaceae</taxon>
        <taxon>Corticimicrobacter</taxon>
    </lineage>
</organism>